<evidence type="ECO:0000256" key="1">
    <source>
        <dbReference type="SAM" id="MobiDB-lite"/>
    </source>
</evidence>
<gene>
    <name evidence="3" type="ORF">NQ314_013817</name>
</gene>
<dbReference type="InterPro" id="IPR058570">
    <property type="entry name" value="HROB_OB"/>
</dbReference>
<comment type="caution">
    <text evidence="3">The sequence shown here is derived from an EMBL/GenBank/DDBJ whole genome shotgun (WGS) entry which is preliminary data.</text>
</comment>
<proteinExistence type="predicted"/>
<sequence>MLRYPIESQLKMFEDTNHFDFDDDAVLGTSFTPTTSSTQTFQEQKRNEESVNDNSKRQKLFHSEEVSFKCPSPFKKIDKSIDISFKRTESNKSILELIASEDSGNVSIRKDQIELCSQQTASVFHDGPWKEMTKDFCIRNEEYLYEKFNIKWIKKQASIKTQLVNHKAPFLAAIVQSLDIVDGKIPTVNVTLKDSTGDIQGTILHSLYEEYSNFFTVGSVLVLKQFGVLSAGYNNHCLTITPNNLLTIYHLEVSKKLPEDSKDLLSENNNRTIGLNNSLESFNDAPIKNNCAKKKFNFKESLGVQKLHHGSSETSTSCDTDNNKFKLDQKNSCENENCDNTLISYSQISVKPARKEHIEIWKNLLQDVDTDSLFDDF</sequence>
<dbReference type="InterPro" id="IPR028045">
    <property type="entry name" value="HROB"/>
</dbReference>
<dbReference type="PANTHER" id="PTHR14523">
    <property type="entry name" value="UNCHARACTERIZED PROTEIN C17ORF53 HOMOLOG"/>
    <property type="match status" value="1"/>
</dbReference>
<dbReference type="EMBL" id="JANEYF010003814">
    <property type="protein sequence ID" value="KAJ8933781.1"/>
    <property type="molecule type" value="Genomic_DNA"/>
</dbReference>
<feature type="domain" description="Homologous recombination OB-fold protein OB-fold" evidence="2">
    <location>
        <begin position="167"/>
        <end position="250"/>
    </location>
</feature>
<evidence type="ECO:0000313" key="4">
    <source>
        <dbReference type="Proteomes" id="UP001162156"/>
    </source>
</evidence>
<protein>
    <recommendedName>
        <fullName evidence="2">Homologous recombination OB-fold protein OB-fold domain-containing protein</fullName>
    </recommendedName>
</protein>
<name>A0AAV8X5I3_9CUCU</name>
<dbReference type="GO" id="GO:0000725">
    <property type="term" value="P:recombinational repair"/>
    <property type="evidence" value="ECO:0007669"/>
    <property type="project" value="InterPro"/>
</dbReference>
<organism evidence="3 4">
    <name type="scientific">Rhamnusium bicolor</name>
    <dbReference type="NCBI Taxonomy" id="1586634"/>
    <lineage>
        <taxon>Eukaryota</taxon>
        <taxon>Metazoa</taxon>
        <taxon>Ecdysozoa</taxon>
        <taxon>Arthropoda</taxon>
        <taxon>Hexapoda</taxon>
        <taxon>Insecta</taxon>
        <taxon>Pterygota</taxon>
        <taxon>Neoptera</taxon>
        <taxon>Endopterygota</taxon>
        <taxon>Coleoptera</taxon>
        <taxon>Polyphaga</taxon>
        <taxon>Cucujiformia</taxon>
        <taxon>Chrysomeloidea</taxon>
        <taxon>Cerambycidae</taxon>
        <taxon>Lepturinae</taxon>
        <taxon>Rhagiini</taxon>
        <taxon>Rhamnusium</taxon>
    </lineage>
</organism>
<dbReference type="PANTHER" id="PTHR14523:SF1">
    <property type="entry name" value="HOMOLOGOUS RECOMBINATION OB-FOLD PROTEIN"/>
    <property type="match status" value="1"/>
</dbReference>
<dbReference type="AlphaFoldDB" id="A0AAV8X5I3"/>
<accession>A0AAV8X5I3</accession>
<feature type="region of interest" description="Disordered" evidence="1">
    <location>
        <begin position="32"/>
        <end position="56"/>
    </location>
</feature>
<evidence type="ECO:0000259" key="2">
    <source>
        <dbReference type="Pfam" id="PF15072"/>
    </source>
</evidence>
<evidence type="ECO:0000313" key="3">
    <source>
        <dbReference type="EMBL" id="KAJ8933781.1"/>
    </source>
</evidence>
<dbReference type="Proteomes" id="UP001162156">
    <property type="component" value="Unassembled WGS sequence"/>
</dbReference>
<reference evidence="3" key="1">
    <citation type="journal article" date="2023" name="Insect Mol. Biol.">
        <title>Genome sequencing provides insights into the evolution of gene families encoding plant cell wall-degrading enzymes in longhorned beetles.</title>
        <authorList>
            <person name="Shin N.R."/>
            <person name="Okamura Y."/>
            <person name="Kirsch R."/>
            <person name="Pauchet Y."/>
        </authorList>
    </citation>
    <scope>NUCLEOTIDE SEQUENCE</scope>
    <source>
        <strain evidence="3">RBIC_L_NR</strain>
    </source>
</reference>
<feature type="compositionally biased region" description="Low complexity" evidence="1">
    <location>
        <begin position="32"/>
        <end position="42"/>
    </location>
</feature>
<keyword evidence="4" id="KW-1185">Reference proteome</keyword>
<dbReference type="Pfam" id="PF15072">
    <property type="entry name" value="HROB"/>
    <property type="match status" value="1"/>
</dbReference>